<reference evidence="2 3" key="1">
    <citation type="journal article" date="2018" name="PLoS Pathog.">
        <title>Evolution of structural diversity of trichothecenes, a family of toxins produced by plant pathogenic and entomopathogenic fungi.</title>
        <authorList>
            <person name="Proctor R.H."/>
            <person name="McCormick S.P."/>
            <person name="Kim H.S."/>
            <person name="Cardoza R.E."/>
            <person name="Stanley A.M."/>
            <person name="Lindo L."/>
            <person name="Kelly A."/>
            <person name="Brown D.W."/>
            <person name="Lee T."/>
            <person name="Vaughan M.M."/>
            <person name="Alexander N.J."/>
            <person name="Busman M."/>
            <person name="Gutierrez S."/>
        </authorList>
    </citation>
    <scope>NUCLEOTIDE SEQUENCE [LARGE SCALE GENOMIC DNA]</scope>
    <source>
        <strain evidence="2 3">IBT 40837</strain>
    </source>
</reference>
<dbReference type="STRING" id="490622.A0A395P0I9"/>
<keyword evidence="3" id="KW-1185">Reference proteome</keyword>
<feature type="compositionally biased region" description="Acidic residues" evidence="1">
    <location>
        <begin position="440"/>
        <end position="455"/>
    </location>
</feature>
<dbReference type="EMBL" id="PXOA01000043">
    <property type="protein sequence ID" value="RFU81557.1"/>
    <property type="molecule type" value="Genomic_DNA"/>
</dbReference>
<sequence>MNKLWQEIIDRIVFFLPTEEVDEQVGSTRRLRTHPRAPYATISSKFRFAVERSTFENLGISNERLVAFTRIVTPGRQRLIKELHYRGIFPPVPHGLAYCLEKPEETAVVSQLFGTYVKELFCALRDMGDLSDVCLYLDDFAHAGENEERSHTAGGRPLKEYRYLRTRIELLRPLTLPRLTCISRLAFSHWQRRPAPRVQIHLAERLTGLRALDIVMDGSEARFPGLLRDQRVEFAEGLVHSERTRTISEARFDMKIYPFATDQTLPLPNLNLMHNYDVLGAALCDWSQTLTKFCVLGAFDRTLFQPYMLGIETRIEWPNLEFFDAFLEQHTPSGRWYFAPHGRPNHGSAPRNPLVDENDMPPASYFQDTRNDIIDPSTMDAEDRWNYRSRGSGRLARNVPCEDTMQPVIKAWALAQFAMPRLRRAVINFKVTVDKADDDTVDENTADEGVADENTADGNHETEDWEIIYEAPCYEIEKWRGGLSPAALNSRRLTFHNTNGWLPRRSTLAMLELLGKESHPESEHMWWVVNDHGLGSDRRNGTVWTNGSIHSLQSAYELLEV</sequence>
<comment type="caution">
    <text evidence="2">The sequence shown here is derived from an EMBL/GenBank/DDBJ whole genome shotgun (WGS) entry which is preliminary data.</text>
</comment>
<gene>
    <name evidence="2" type="ORF">TARUN_651</name>
</gene>
<evidence type="ECO:0000256" key="1">
    <source>
        <dbReference type="SAM" id="MobiDB-lite"/>
    </source>
</evidence>
<proteinExistence type="predicted"/>
<dbReference type="AlphaFoldDB" id="A0A395P0I9"/>
<evidence type="ECO:0000313" key="3">
    <source>
        <dbReference type="Proteomes" id="UP000266272"/>
    </source>
</evidence>
<organism evidence="2 3">
    <name type="scientific">Trichoderma arundinaceum</name>
    <dbReference type="NCBI Taxonomy" id="490622"/>
    <lineage>
        <taxon>Eukaryota</taxon>
        <taxon>Fungi</taxon>
        <taxon>Dikarya</taxon>
        <taxon>Ascomycota</taxon>
        <taxon>Pezizomycotina</taxon>
        <taxon>Sordariomycetes</taxon>
        <taxon>Hypocreomycetidae</taxon>
        <taxon>Hypocreales</taxon>
        <taxon>Hypocreaceae</taxon>
        <taxon>Trichoderma</taxon>
    </lineage>
</organism>
<dbReference type="OrthoDB" id="5985073at2759"/>
<dbReference type="Proteomes" id="UP000266272">
    <property type="component" value="Unassembled WGS sequence"/>
</dbReference>
<protein>
    <submittedName>
        <fullName evidence="2">Oxoglutarate iron-dependent oxygenase</fullName>
    </submittedName>
</protein>
<feature type="region of interest" description="Disordered" evidence="1">
    <location>
        <begin position="440"/>
        <end position="460"/>
    </location>
</feature>
<name>A0A395P0I9_TRIAR</name>
<accession>A0A395P0I9</accession>
<evidence type="ECO:0000313" key="2">
    <source>
        <dbReference type="EMBL" id="RFU81557.1"/>
    </source>
</evidence>